<evidence type="ECO:0000313" key="1">
    <source>
        <dbReference type="EMBL" id="JAH58194.1"/>
    </source>
</evidence>
<reference evidence="1" key="2">
    <citation type="journal article" date="2015" name="Fish Shellfish Immunol.">
        <title>Early steps in the European eel (Anguilla anguilla)-Vibrio vulnificus interaction in the gills: Role of the RtxA13 toxin.</title>
        <authorList>
            <person name="Callol A."/>
            <person name="Pajuelo D."/>
            <person name="Ebbesson L."/>
            <person name="Teles M."/>
            <person name="MacKenzie S."/>
            <person name="Amaro C."/>
        </authorList>
    </citation>
    <scope>NUCLEOTIDE SEQUENCE</scope>
</reference>
<reference evidence="1" key="1">
    <citation type="submission" date="2014-11" db="EMBL/GenBank/DDBJ databases">
        <authorList>
            <person name="Amaro Gonzalez C."/>
        </authorList>
    </citation>
    <scope>NUCLEOTIDE SEQUENCE</scope>
</reference>
<organism evidence="1">
    <name type="scientific">Anguilla anguilla</name>
    <name type="common">European freshwater eel</name>
    <name type="synonym">Muraena anguilla</name>
    <dbReference type="NCBI Taxonomy" id="7936"/>
    <lineage>
        <taxon>Eukaryota</taxon>
        <taxon>Metazoa</taxon>
        <taxon>Chordata</taxon>
        <taxon>Craniata</taxon>
        <taxon>Vertebrata</taxon>
        <taxon>Euteleostomi</taxon>
        <taxon>Actinopterygii</taxon>
        <taxon>Neopterygii</taxon>
        <taxon>Teleostei</taxon>
        <taxon>Anguilliformes</taxon>
        <taxon>Anguillidae</taxon>
        <taxon>Anguilla</taxon>
    </lineage>
</organism>
<sequence>MYVRLRVHCVLFVFGAPAVLTPFPPGLEQKRRGLPLRT</sequence>
<dbReference type="AlphaFoldDB" id="A0A0E9TWX8"/>
<proteinExistence type="predicted"/>
<name>A0A0E9TWX8_ANGAN</name>
<dbReference type="EMBL" id="GBXM01050383">
    <property type="protein sequence ID" value="JAH58194.1"/>
    <property type="molecule type" value="Transcribed_RNA"/>
</dbReference>
<protein>
    <submittedName>
        <fullName evidence="1">Uncharacterized protein</fullName>
    </submittedName>
</protein>
<accession>A0A0E9TWX8</accession>